<evidence type="ECO:0000313" key="2">
    <source>
        <dbReference type="Proteomes" id="UP001054945"/>
    </source>
</evidence>
<dbReference type="EMBL" id="BPLR01018465">
    <property type="protein sequence ID" value="GIY99834.1"/>
    <property type="molecule type" value="Genomic_DNA"/>
</dbReference>
<keyword evidence="2" id="KW-1185">Reference proteome</keyword>
<dbReference type="Proteomes" id="UP001054945">
    <property type="component" value="Unassembled WGS sequence"/>
</dbReference>
<reference evidence="1 2" key="1">
    <citation type="submission" date="2021-06" db="EMBL/GenBank/DDBJ databases">
        <title>Caerostris extrusa draft genome.</title>
        <authorList>
            <person name="Kono N."/>
            <person name="Arakawa K."/>
        </authorList>
    </citation>
    <scope>NUCLEOTIDE SEQUENCE [LARGE SCALE GENOMIC DNA]</scope>
</reference>
<proteinExistence type="predicted"/>
<comment type="caution">
    <text evidence="1">The sequence shown here is derived from an EMBL/GenBank/DDBJ whole genome shotgun (WGS) entry which is preliminary data.</text>
</comment>
<gene>
    <name evidence="1" type="ORF">CEXT_521871</name>
</gene>
<accession>A0AAV4XYK6</accession>
<sequence length="112" mass="13120">MFRFLIQKAFYSNSIRDDLFFYLEVLGIIKKANRLHTRSTVSMVLTRLINGCTIYRRVTRGDCQAMNAIVVLRQMGIVLREEALDPDEIIMMHRVTRNFLELLVSDLALKMH</sequence>
<evidence type="ECO:0000313" key="1">
    <source>
        <dbReference type="EMBL" id="GIY99834.1"/>
    </source>
</evidence>
<name>A0AAV4XYK6_CAEEX</name>
<protein>
    <submittedName>
        <fullName evidence="1">Uncharacterized protein</fullName>
    </submittedName>
</protein>
<dbReference type="AlphaFoldDB" id="A0AAV4XYK6"/>
<organism evidence="1 2">
    <name type="scientific">Caerostris extrusa</name>
    <name type="common">Bark spider</name>
    <name type="synonym">Caerostris bankana</name>
    <dbReference type="NCBI Taxonomy" id="172846"/>
    <lineage>
        <taxon>Eukaryota</taxon>
        <taxon>Metazoa</taxon>
        <taxon>Ecdysozoa</taxon>
        <taxon>Arthropoda</taxon>
        <taxon>Chelicerata</taxon>
        <taxon>Arachnida</taxon>
        <taxon>Araneae</taxon>
        <taxon>Araneomorphae</taxon>
        <taxon>Entelegynae</taxon>
        <taxon>Araneoidea</taxon>
        <taxon>Araneidae</taxon>
        <taxon>Caerostris</taxon>
    </lineage>
</organism>